<dbReference type="GeneID" id="99732856"/>
<evidence type="ECO:0000313" key="2">
    <source>
        <dbReference type="EMBL" id="RBP16593.1"/>
    </source>
</evidence>
<proteinExistence type="predicted"/>
<dbReference type="CDD" id="cd03808">
    <property type="entry name" value="GT4_CapM-like"/>
    <property type="match status" value="1"/>
</dbReference>
<dbReference type="Proteomes" id="UP000252124">
    <property type="component" value="Unassembled WGS sequence"/>
</dbReference>
<dbReference type="Gene3D" id="3.40.50.2000">
    <property type="entry name" value="Glycogen Phosphorylase B"/>
    <property type="match status" value="2"/>
</dbReference>
<dbReference type="EMBL" id="QNRM01000010">
    <property type="protein sequence ID" value="RBP16593.1"/>
    <property type="molecule type" value="Genomic_DNA"/>
</dbReference>
<dbReference type="InterPro" id="IPR028098">
    <property type="entry name" value="Glyco_trans_4-like_N"/>
</dbReference>
<protein>
    <submittedName>
        <fullName evidence="2">Glycosyltransferase involved in cell wall biosynthesis</fullName>
    </submittedName>
</protein>
<reference evidence="2 3" key="1">
    <citation type="submission" date="2018-06" db="EMBL/GenBank/DDBJ databases">
        <title>Genomic Encyclopedia of Type Strains, Phase III (KMG-III): the genomes of soil and plant-associated and newly described type strains.</title>
        <authorList>
            <person name="Whitman W."/>
        </authorList>
    </citation>
    <scope>NUCLEOTIDE SEQUENCE [LARGE SCALE GENOMIC DNA]</scope>
    <source>
        <strain evidence="2 3">CECT 7342</strain>
    </source>
</reference>
<gene>
    <name evidence="2" type="ORF">DFP87_11016</name>
</gene>
<evidence type="ECO:0000313" key="3">
    <source>
        <dbReference type="Proteomes" id="UP000252124"/>
    </source>
</evidence>
<dbReference type="Pfam" id="PF13692">
    <property type="entry name" value="Glyco_trans_1_4"/>
    <property type="match status" value="1"/>
</dbReference>
<feature type="domain" description="Glycosyltransferase subfamily 4-like N-terminal" evidence="1">
    <location>
        <begin position="7"/>
        <end position="139"/>
    </location>
</feature>
<dbReference type="PANTHER" id="PTHR12526">
    <property type="entry name" value="GLYCOSYLTRANSFERASE"/>
    <property type="match status" value="1"/>
</dbReference>
<evidence type="ECO:0000259" key="1">
    <source>
        <dbReference type="Pfam" id="PF13477"/>
    </source>
</evidence>
<dbReference type="RefSeq" id="WP_088590737.1">
    <property type="nucleotide sequence ID" value="NZ_CADIJU010000013.1"/>
</dbReference>
<comment type="caution">
    <text evidence="2">The sequence shown here is derived from an EMBL/GenBank/DDBJ whole genome shotgun (WGS) entry which is preliminary data.</text>
</comment>
<name>A0ABX9G5I3_9BURK</name>
<sequence>MSADRRLMFVVNNPAFFMSHRVPVALAAQRAGYDVHVATMDGPAVADIQALGMTHHAIPMTRSGKHPLQELGTLLALVRLFRRVRPDVVHLVTIKPVLYGGIAARLACVRGMVAAISGLGFVFLSNSLKMRLVRSVVARLYRIALGHPNSRVIFQNANDRDLLKSLGAVRDEQVVMIRGAGVDLDAYRALPEPPTPPVVVTMVARLLRDKGVQEFVQAAGILRQRGLPVTMQLVGGVDAGNPASATQSEVDAWQRDGAVQALGERSDVAALYAASHIAVLPSYREGLPKSLIEAAACARAVVTTDVPGCRDAIEPGETGLLVPVRDAQALADAIARLAEDPALRQSMGAAGRALAEREFNIERVASIHVALYDALSA</sequence>
<dbReference type="Pfam" id="PF13477">
    <property type="entry name" value="Glyco_trans_4_2"/>
    <property type="match status" value="1"/>
</dbReference>
<dbReference type="PANTHER" id="PTHR12526:SF638">
    <property type="entry name" value="SPORE COAT PROTEIN SA"/>
    <property type="match status" value="1"/>
</dbReference>
<organism evidence="2 3">
    <name type="scientific">Achromobacter marplatensis</name>
    <dbReference type="NCBI Taxonomy" id="470868"/>
    <lineage>
        <taxon>Bacteria</taxon>
        <taxon>Pseudomonadati</taxon>
        <taxon>Pseudomonadota</taxon>
        <taxon>Betaproteobacteria</taxon>
        <taxon>Burkholderiales</taxon>
        <taxon>Alcaligenaceae</taxon>
        <taxon>Achromobacter</taxon>
    </lineage>
</organism>
<keyword evidence="3" id="KW-1185">Reference proteome</keyword>
<dbReference type="SUPFAM" id="SSF53756">
    <property type="entry name" value="UDP-Glycosyltransferase/glycogen phosphorylase"/>
    <property type="match status" value="1"/>
</dbReference>
<accession>A0ABX9G5I3</accession>